<evidence type="ECO:0000313" key="3">
    <source>
        <dbReference type="Proteomes" id="UP001629745"/>
    </source>
</evidence>
<dbReference type="PROSITE" id="PS50043">
    <property type="entry name" value="HTH_LUXR_2"/>
    <property type="match status" value="1"/>
</dbReference>
<dbReference type="PRINTS" id="PR00038">
    <property type="entry name" value="HTHLUXR"/>
</dbReference>
<dbReference type="InterPro" id="IPR011990">
    <property type="entry name" value="TPR-like_helical_dom_sf"/>
</dbReference>
<dbReference type="SUPFAM" id="SSF48452">
    <property type="entry name" value="TPR-like"/>
    <property type="match status" value="1"/>
</dbReference>
<dbReference type="CDD" id="cd06170">
    <property type="entry name" value="LuxR_C_like"/>
    <property type="match status" value="1"/>
</dbReference>
<dbReference type="PANTHER" id="PTHR47691">
    <property type="entry name" value="REGULATOR-RELATED"/>
    <property type="match status" value="1"/>
</dbReference>
<keyword evidence="3" id="KW-1185">Reference proteome</keyword>
<dbReference type="InterPro" id="IPR000792">
    <property type="entry name" value="Tscrpt_reg_LuxR_C"/>
</dbReference>
<dbReference type="Pfam" id="PF00196">
    <property type="entry name" value="GerE"/>
    <property type="match status" value="1"/>
</dbReference>
<dbReference type="InterPro" id="IPR027417">
    <property type="entry name" value="P-loop_NTPase"/>
</dbReference>
<dbReference type="SUPFAM" id="SSF46894">
    <property type="entry name" value="C-terminal effector domain of the bipartite response regulators"/>
    <property type="match status" value="1"/>
</dbReference>
<dbReference type="SMART" id="SM00421">
    <property type="entry name" value="HTH_LUXR"/>
    <property type="match status" value="1"/>
</dbReference>
<dbReference type="InterPro" id="IPR058852">
    <property type="entry name" value="HTH_77"/>
</dbReference>
<dbReference type="PANTHER" id="PTHR47691:SF3">
    <property type="entry name" value="HTH-TYPE TRANSCRIPTIONAL REGULATOR RV0890C-RELATED"/>
    <property type="match status" value="1"/>
</dbReference>
<dbReference type="InterPro" id="IPR016032">
    <property type="entry name" value="Sig_transdc_resp-reg_C-effctor"/>
</dbReference>
<name>A0ABW9FCS6_9NOCA</name>
<proteinExistence type="predicted"/>
<dbReference type="Gene3D" id="1.25.40.10">
    <property type="entry name" value="Tetratricopeptide repeat domain"/>
    <property type="match status" value="1"/>
</dbReference>
<dbReference type="Pfam" id="PF25872">
    <property type="entry name" value="HTH_77"/>
    <property type="match status" value="1"/>
</dbReference>
<evidence type="ECO:0000259" key="1">
    <source>
        <dbReference type="PROSITE" id="PS50043"/>
    </source>
</evidence>
<dbReference type="SUPFAM" id="SSF52540">
    <property type="entry name" value="P-loop containing nucleoside triphosphate hydrolases"/>
    <property type="match status" value="1"/>
</dbReference>
<protein>
    <submittedName>
        <fullName evidence="2">LuxR C-terminal-related transcriptional regulator</fullName>
    </submittedName>
</protein>
<evidence type="ECO:0000313" key="2">
    <source>
        <dbReference type="EMBL" id="MFM1723355.1"/>
    </source>
</evidence>
<dbReference type="PRINTS" id="PR00364">
    <property type="entry name" value="DISEASERSIST"/>
</dbReference>
<sequence length="774" mass="85201">MRGAVRTDAGIGRASLPEELDSFVGRQNEVAEVRRLLSESRLVTLTGPGGVGKTRLALRVARESRKVFTGGTWFVELGDLRDPDLLWQTVTDVLGVQDWSARPAETVLLEHLGAGRVLLILDNCEHLVDAVANFSDTLLRACPGLSMLATSREPLGIGGEAVVRVPPLTVVAGTGPGDQMSDAVLLFEERARAAVPDFRVTDDNRAVVEEICARLEGLPLPIELAAARLRALSVEQIRDRLSDRFRLLTLGGRTSPGRQQTLRMSIDWSYDLCTDSERRLWACLSVFAGGFDLDTAESVLQDDAGPVDVLDVVTALVDKSILVRDEADSTGVLARYRMLETIREYGQEKLEDFGWTDIVRRRHLDWFERFVLRAKNDWIGPRQVQWAAAVDVEQPNIREAIEFALAEHDWGAALRITAALYPAWIVRGRFNEGRLWLRRSWEGDGGPIDDRIEALCVNGMLAALQQDIVAATVLADKARRLADEGGDDVSAARATAAVAYAAVTRGDLEPAQADLGRAITVFRTRDDLYDLVPALYWQGYVIDILGDPAEASAHYDEALALTEAHGEIMWRAMIMSDYGSSLWRHGQLERGIEMLEGALPLLRALDNQYGGAWCFEQLAWGVGEQDPERAAVLLGAADVLFTATGSPIETFQPLVAYHEQCVRRAREALGDGAFDAARQRGMDMNTEEAIAYALREQPLDVPEQATDSGHSLTRREMQVAELVAEGMTNRAIAERLVIAPRTVEGHVDHILAKLGFTSRTQVAAWMVAQRGGAR</sequence>
<dbReference type="RefSeq" id="WP_420163935.1">
    <property type="nucleotide sequence ID" value="NZ_JBDLNV010000003.1"/>
</dbReference>
<dbReference type="Proteomes" id="UP001629745">
    <property type="component" value="Unassembled WGS sequence"/>
</dbReference>
<gene>
    <name evidence="2" type="ORF">ABEU20_001921</name>
</gene>
<dbReference type="Gene3D" id="3.40.50.300">
    <property type="entry name" value="P-loop containing nucleotide triphosphate hydrolases"/>
    <property type="match status" value="1"/>
</dbReference>
<reference evidence="2 3" key="1">
    <citation type="submission" date="2023-11" db="EMBL/GenBank/DDBJ databases">
        <authorList>
            <person name="Val-Calvo J."/>
            <person name="Scortti M."/>
            <person name="Vazquez-Boland J."/>
        </authorList>
    </citation>
    <scope>NUCLEOTIDE SEQUENCE [LARGE SCALE GENOMIC DNA]</scope>
    <source>
        <strain evidence="2 3">PAM 2766</strain>
    </source>
</reference>
<accession>A0ABW9FCS6</accession>
<dbReference type="Gene3D" id="1.10.10.10">
    <property type="entry name" value="Winged helix-like DNA-binding domain superfamily/Winged helix DNA-binding domain"/>
    <property type="match status" value="1"/>
</dbReference>
<dbReference type="EMBL" id="JBDLNV010000003">
    <property type="protein sequence ID" value="MFM1723355.1"/>
    <property type="molecule type" value="Genomic_DNA"/>
</dbReference>
<dbReference type="PROSITE" id="PS00622">
    <property type="entry name" value="HTH_LUXR_1"/>
    <property type="match status" value="1"/>
</dbReference>
<feature type="domain" description="HTH luxR-type" evidence="1">
    <location>
        <begin position="705"/>
        <end position="770"/>
    </location>
</feature>
<dbReference type="InterPro" id="IPR036388">
    <property type="entry name" value="WH-like_DNA-bd_sf"/>
</dbReference>
<comment type="caution">
    <text evidence="2">The sequence shown here is derived from an EMBL/GenBank/DDBJ whole genome shotgun (WGS) entry which is preliminary data.</text>
</comment>
<organism evidence="2 3">
    <name type="scientific">Rhodococcus parequi</name>
    <dbReference type="NCBI Taxonomy" id="3137122"/>
    <lineage>
        <taxon>Bacteria</taxon>
        <taxon>Bacillati</taxon>
        <taxon>Actinomycetota</taxon>
        <taxon>Actinomycetes</taxon>
        <taxon>Mycobacteriales</taxon>
        <taxon>Nocardiaceae</taxon>
        <taxon>Rhodococcus</taxon>
    </lineage>
</organism>